<gene>
    <name evidence="1" type="ORF">FRACA_2200021</name>
</gene>
<evidence type="ECO:0000313" key="2">
    <source>
        <dbReference type="Proteomes" id="UP000234331"/>
    </source>
</evidence>
<dbReference type="AlphaFoldDB" id="A0A2I2KR32"/>
<reference evidence="1 2" key="1">
    <citation type="submission" date="2017-06" db="EMBL/GenBank/DDBJ databases">
        <authorList>
            <person name="Kim H.J."/>
            <person name="Triplett B.A."/>
        </authorList>
    </citation>
    <scope>NUCLEOTIDE SEQUENCE [LARGE SCALE GENOMIC DNA]</scope>
    <source>
        <strain evidence="1">FRACA_ARgP5</strain>
    </source>
</reference>
<sequence>MLALLILLSVWGIVANLSVALVVLSRVVEDRRDVADWQRTQDMIRAHHNA</sequence>
<dbReference type="RefSeq" id="WP_165818366.1">
    <property type="nucleotide sequence ID" value="NZ_FZMO01000136.1"/>
</dbReference>
<accession>A0A2I2KR32</accession>
<name>A0A2I2KR32_9ACTN</name>
<dbReference type="Proteomes" id="UP000234331">
    <property type="component" value="Unassembled WGS sequence"/>
</dbReference>
<protein>
    <submittedName>
        <fullName evidence="1">Uncharacterized protein</fullName>
    </submittedName>
</protein>
<dbReference type="EMBL" id="FZMO01000136">
    <property type="protein sequence ID" value="SNQ48127.1"/>
    <property type="molecule type" value="Genomic_DNA"/>
</dbReference>
<keyword evidence="2" id="KW-1185">Reference proteome</keyword>
<proteinExistence type="predicted"/>
<evidence type="ECO:0000313" key="1">
    <source>
        <dbReference type="EMBL" id="SNQ48127.1"/>
    </source>
</evidence>
<organism evidence="1 2">
    <name type="scientific">Frankia canadensis</name>
    <dbReference type="NCBI Taxonomy" id="1836972"/>
    <lineage>
        <taxon>Bacteria</taxon>
        <taxon>Bacillati</taxon>
        <taxon>Actinomycetota</taxon>
        <taxon>Actinomycetes</taxon>
        <taxon>Frankiales</taxon>
        <taxon>Frankiaceae</taxon>
        <taxon>Frankia</taxon>
    </lineage>
</organism>